<gene>
    <name evidence="1" type="ORF">LCGC14_0221860</name>
</gene>
<sequence length="99" mass="10966">MSIPSDAYAAILGATAQIEWKTLEPHFARGQLLWVAKDTDLVEAAEALIGDNAALVKSWMEAGKLAVATDEQAADWHERDPQNLWAVVVRPWVLVQEKE</sequence>
<comment type="caution">
    <text evidence="1">The sequence shown here is derived from an EMBL/GenBank/DDBJ whole genome shotgun (WGS) entry which is preliminary data.</text>
</comment>
<dbReference type="AlphaFoldDB" id="A0A0F9UH52"/>
<dbReference type="Pfam" id="PF10052">
    <property type="entry name" value="DUF2288"/>
    <property type="match status" value="1"/>
</dbReference>
<evidence type="ECO:0000313" key="1">
    <source>
        <dbReference type="EMBL" id="KKN90984.1"/>
    </source>
</evidence>
<protein>
    <recommendedName>
        <fullName evidence="2">DUF2288 domain-containing protein</fullName>
    </recommendedName>
</protein>
<proteinExistence type="predicted"/>
<name>A0A0F9UH52_9ZZZZ</name>
<dbReference type="InterPro" id="IPR018741">
    <property type="entry name" value="DUF2288"/>
</dbReference>
<accession>A0A0F9UH52</accession>
<reference evidence="1" key="1">
    <citation type="journal article" date="2015" name="Nature">
        <title>Complex archaea that bridge the gap between prokaryotes and eukaryotes.</title>
        <authorList>
            <person name="Spang A."/>
            <person name="Saw J.H."/>
            <person name="Jorgensen S.L."/>
            <person name="Zaremba-Niedzwiedzka K."/>
            <person name="Martijn J."/>
            <person name="Lind A.E."/>
            <person name="van Eijk R."/>
            <person name="Schleper C."/>
            <person name="Guy L."/>
            <person name="Ettema T.J."/>
        </authorList>
    </citation>
    <scope>NUCLEOTIDE SEQUENCE</scope>
</reference>
<dbReference type="EMBL" id="LAZR01000106">
    <property type="protein sequence ID" value="KKN90984.1"/>
    <property type="molecule type" value="Genomic_DNA"/>
</dbReference>
<organism evidence="1">
    <name type="scientific">marine sediment metagenome</name>
    <dbReference type="NCBI Taxonomy" id="412755"/>
    <lineage>
        <taxon>unclassified sequences</taxon>
        <taxon>metagenomes</taxon>
        <taxon>ecological metagenomes</taxon>
    </lineage>
</organism>
<evidence type="ECO:0008006" key="2">
    <source>
        <dbReference type="Google" id="ProtNLM"/>
    </source>
</evidence>